<accession>A0ABU7W7V3</accession>
<evidence type="ECO:0000313" key="1">
    <source>
        <dbReference type="EMBL" id="MEF3080059.1"/>
    </source>
</evidence>
<evidence type="ECO:0000313" key="2">
    <source>
        <dbReference type="Proteomes" id="UP001356704"/>
    </source>
</evidence>
<keyword evidence="2" id="KW-1185">Reference proteome</keyword>
<reference evidence="1 2" key="1">
    <citation type="submission" date="2024-02" db="EMBL/GenBank/DDBJ databases">
        <title>Winogradskyella poriferorum JCM 12885.</title>
        <authorList>
            <person name="Zhang D.-F."/>
            <person name="Fu Z.-Y."/>
        </authorList>
    </citation>
    <scope>NUCLEOTIDE SEQUENCE [LARGE SCALE GENOMIC DNA]</scope>
    <source>
        <strain evidence="1 2">JCM 12885</strain>
    </source>
</reference>
<sequence>MSWVPFDNGKTVDSKGSEGGTILFDEEHLNGARVSLEENCYNAPYAITIGIYGVMFHTDFHDDLKTSKLKYELLKHKIEVVLNHLAIDKEKRKEDWNTLFNNMLDDLLN</sequence>
<dbReference type="RefSeq" id="WP_331810786.1">
    <property type="nucleotide sequence ID" value="NZ_JAZHOU010000005.1"/>
</dbReference>
<dbReference type="Proteomes" id="UP001356704">
    <property type="component" value="Unassembled WGS sequence"/>
</dbReference>
<proteinExistence type="predicted"/>
<protein>
    <submittedName>
        <fullName evidence="1">Uncharacterized protein</fullName>
    </submittedName>
</protein>
<gene>
    <name evidence="1" type="ORF">V1468_13675</name>
</gene>
<name>A0ABU7W7V3_9FLAO</name>
<dbReference type="EMBL" id="JAZHOU010000005">
    <property type="protein sequence ID" value="MEF3080059.1"/>
    <property type="molecule type" value="Genomic_DNA"/>
</dbReference>
<comment type="caution">
    <text evidence="1">The sequence shown here is derived from an EMBL/GenBank/DDBJ whole genome shotgun (WGS) entry which is preliminary data.</text>
</comment>
<organism evidence="1 2">
    <name type="scientific">Winogradskyella poriferorum</name>
    <dbReference type="NCBI Taxonomy" id="307627"/>
    <lineage>
        <taxon>Bacteria</taxon>
        <taxon>Pseudomonadati</taxon>
        <taxon>Bacteroidota</taxon>
        <taxon>Flavobacteriia</taxon>
        <taxon>Flavobacteriales</taxon>
        <taxon>Flavobacteriaceae</taxon>
        <taxon>Winogradskyella</taxon>
    </lineage>
</organism>